<dbReference type="EnsemblPlants" id="TuG1812G0200001904.01.T01">
    <property type="protein sequence ID" value="TuG1812G0200001904.01.T01"/>
    <property type="gene ID" value="TuG1812G0200001904.01"/>
</dbReference>
<evidence type="ECO:0000313" key="3">
    <source>
        <dbReference type="Proteomes" id="UP000015106"/>
    </source>
</evidence>
<feature type="compositionally biased region" description="Basic and acidic residues" evidence="1">
    <location>
        <begin position="294"/>
        <end position="318"/>
    </location>
</feature>
<evidence type="ECO:0000256" key="1">
    <source>
        <dbReference type="SAM" id="MobiDB-lite"/>
    </source>
</evidence>
<feature type="compositionally biased region" description="Basic residues" evidence="1">
    <location>
        <begin position="24"/>
        <end position="48"/>
    </location>
</feature>
<proteinExistence type="predicted"/>
<reference evidence="2" key="2">
    <citation type="submission" date="2018-03" db="EMBL/GenBank/DDBJ databases">
        <title>The Triticum urartu genome reveals the dynamic nature of wheat genome evolution.</title>
        <authorList>
            <person name="Ling H."/>
            <person name="Ma B."/>
            <person name="Shi X."/>
            <person name="Liu H."/>
            <person name="Dong L."/>
            <person name="Sun H."/>
            <person name="Cao Y."/>
            <person name="Gao Q."/>
            <person name="Zheng S."/>
            <person name="Li Y."/>
            <person name="Yu Y."/>
            <person name="Du H."/>
            <person name="Qi M."/>
            <person name="Li Y."/>
            <person name="Yu H."/>
            <person name="Cui Y."/>
            <person name="Wang N."/>
            <person name="Chen C."/>
            <person name="Wu H."/>
            <person name="Zhao Y."/>
            <person name="Zhang J."/>
            <person name="Li Y."/>
            <person name="Zhou W."/>
            <person name="Zhang B."/>
            <person name="Hu W."/>
            <person name="Eijk M."/>
            <person name="Tang J."/>
            <person name="Witsenboer H."/>
            <person name="Zhao S."/>
            <person name="Li Z."/>
            <person name="Zhang A."/>
            <person name="Wang D."/>
            <person name="Liang C."/>
        </authorList>
    </citation>
    <scope>NUCLEOTIDE SEQUENCE [LARGE SCALE GENOMIC DNA]</scope>
    <source>
        <strain evidence="2">cv. G1812</strain>
    </source>
</reference>
<dbReference type="Proteomes" id="UP000015106">
    <property type="component" value="Chromosome 2"/>
</dbReference>
<feature type="region of interest" description="Disordered" evidence="1">
    <location>
        <begin position="241"/>
        <end position="369"/>
    </location>
</feature>
<feature type="compositionally biased region" description="Low complexity" evidence="1">
    <location>
        <begin position="341"/>
        <end position="352"/>
    </location>
</feature>
<protein>
    <submittedName>
        <fullName evidence="2">Uncharacterized protein</fullName>
    </submittedName>
</protein>
<keyword evidence="3" id="KW-1185">Reference proteome</keyword>
<evidence type="ECO:0000313" key="2">
    <source>
        <dbReference type="EnsemblPlants" id="TuG1812G0200001904.01.T01"/>
    </source>
</evidence>
<feature type="region of interest" description="Disordered" evidence="1">
    <location>
        <begin position="1"/>
        <end position="52"/>
    </location>
</feature>
<accession>A0A8R7PC05</accession>
<organism evidence="2 3">
    <name type="scientific">Triticum urartu</name>
    <name type="common">Red wild einkorn</name>
    <name type="synonym">Crithodium urartu</name>
    <dbReference type="NCBI Taxonomy" id="4572"/>
    <lineage>
        <taxon>Eukaryota</taxon>
        <taxon>Viridiplantae</taxon>
        <taxon>Streptophyta</taxon>
        <taxon>Embryophyta</taxon>
        <taxon>Tracheophyta</taxon>
        <taxon>Spermatophyta</taxon>
        <taxon>Magnoliopsida</taxon>
        <taxon>Liliopsida</taxon>
        <taxon>Poales</taxon>
        <taxon>Poaceae</taxon>
        <taxon>BOP clade</taxon>
        <taxon>Pooideae</taxon>
        <taxon>Triticodae</taxon>
        <taxon>Triticeae</taxon>
        <taxon>Triticinae</taxon>
        <taxon>Triticum</taxon>
    </lineage>
</organism>
<reference evidence="3" key="1">
    <citation type="journal article" date="2013" name="Nature">
        <title>Draft genome of the wheat A-genome progenitor Triticum urartu.</title>
        <authorList>
            <person name="Ling H.Q."/>
            <person name="Zhao S."/>
            <person name="Liu D."/>
            <person name="Wang J."/>
            <person name="Sun H."/>
            <person name="Zhang C."/>
            <person name="Fan H."/>
            <person name="Li D."/>
            <person name="Dong L."/>
            <person name="Tao Y."/>
            <person name="Gao C."/>
            <person name="Wu H."/>
            <person name="Li Y."/>
            <person name="Cui Y."/>
            <person name="Guo X."/>
            <person name="Zheng S."/>
            <person name="Wang B."/>
            <person name="Yu K."/>
            <person name="Liang Q."/>
            <person name="Yang W."/>
            <person name="Lou X."/>
            <person name="Chen J."/>
            <person name="Feng M."/>
            <person name="Jian J."/>
            <person name="Zhang X."/>
            <person name="Luo G."/>
            <person name="Jiang Y."/>
            <person name="Liu J."/>
            <person name="Wang Z."/>
            <person name="Sha Y."/>
            <person name="Zhang B."/>
            <person name="Wu H."/>
            <person name="Tang D."/>
            <person name="Shen Q."/>
            <person name="Xue P."/>
            <person name="Zou S."/>
            <person name="Wang X."/>
            <person name="Liu X."/>
            <person name="Wang F."/>
            <person name="Yang Y."/>
            <person name="An X."/>
            <person name="Dong Z."/>
            <person name="Zhang K."/>
            <person name="Zhang X."/>
            <person name="Luo M.C."/>
            <person name="Dvorak J."/>
            <person name="Tong Y."/>
            <person name="Wang J."/>
            <person name="Yang H."/>
            <person name="Li Z."/>
            <person name="Wang D."/>
            <person name="Zhang A."/>
            <person name="Wang J."/>
        </authorList>
    </citation>
    <scope>NUCLEOTIDE SEQUENCE</scope>
    <source>
        <strain evidence="3">cv. G1812</strain>
    </source>
</reference>
<gene>
    <name evidence="2" type="primary">LOC125536374</name>
</gene>
<feature type="compositionally biased region" description="Basic and acidic residues" evidence="1">
    <location>
        <begin position="246"/>
        <end position="270"/>
    </location>
</feature>
<dbReference type="AlphaFoldDB" id="A0A8R7PC05"/>
<reference evidence="2" key="3">
    <citation type="submission" date="2022-06" db="UniProtKB">
        <authorList>
            <consortium name="EnsemblPlants"/>
        </authorList>
    </citation>
    <scope>IDENTIFICATION</scope>
</reference>
<feature type="compositionally biased region" description="Basic residues" evidence="1">
    <location>
        <begin position="319"/>
        <end position="334"/>
    </location>
</feature>
<dbReference type="Gramene" id="TuG1812G0200001904.01.T01">
    <property type="protein sequence ID" value="TuG1812G0200001904.01.T01"/>
    <property type="gene ID" value="TuG1812G0200001904.01"/>
</dbReference>
<name>A0A8R7PC05_TRIUA</name>
<sequence>MHRRHCAPSDFMERGGGGDVHVRQPVRRHGVAGRPVQRRHGSARHHGVRAPAGRVARCAGALGLVRPPLGPHRMRAGRRHGAARLRHRRLRLRHGRVRRGRRGAPSDAGRVHARRHGRAGLLRRQPGGRVQPAGAGGAVLRGAPRRRVDRRVLRFGGVRGGPERDVPRRAPVRRRRGLPERVRRVRAARVLLQRRLRQPRDVPADVLLAGVQDGLPALLQLRLRRPHLHLHLRRRPRLHRHLLPRRHPEPEVDHGAGGHNADANDPHADDGACDGYAGDDAGDDVHGRQPGQHADADGRRGRDWWRRQHPGAGRDPRGHQQRRLARQHGHRRRDGRGSGSGSLRAASRRAIGTARAPSAAIDGGRRSTD</sequence>